<dbReference type="FunFam" id="1.10.238.10:FF:000178">
    <property type="entry name" value="Calmodulin-2 A"/>
    <property type="match status" value="1"/>
</dbReference>
<dbReference type="InterPro" id="IPR002048">
    <property type="entry name" value="EF_hand_dom"/>
</dbReference>
<dbReference type="InterPro" id="IPR018247">
    <property type="entry name" value="EF_Hand_1_Ca_BS"/>
</dbReference>
<comment type="subcellular location">
    <subcellularLocation>
        <location evidence="1">Cytoplasm</location>
    </subcellularLocation>
</comment>
<proteinExistence type="predicted"/>
<evidence type="ECO:0000256" key="1">
    <source>
        <dbReference type="ARBA" id="ARBA00004496"/>
    </source>
</evidence>
<feature type="domain" description="EF-hand" evidence="6">
    <location>
        <begin position="104"/>
        <end position="139"/>
    </location>
</feature>
<dbReference type="PANTHER" id="PTHR46212">
    <property type="entry name" value="PEFLIN"/>
    <property type="match status" value="1"/>
</dbReference>
<dbReference type="AlphaFoldDB" id="A0AA85J2H3"/>
<feature type="domain" description="EF-hand" evidence="6">
    <location>
        <begin position="1"/>
        <end position="36"/>
    </location>
</feature>
<dbReference type="Proteomes" id="UP000050795">
    <property type="component" value="Unassembled WGS sequence"/>
</dbReference>
<dbReference type="InterPro" id="IPR011992">
    <property type="entry name" value="EF-hand-dom_pair"/>
</dbReference>
<evidence type="ECO:0000256" key="3">
    <source>
        <dbReference type="ARBA" id="ARBA00022723"/>
    </source>
</evidence>
<dbReference type="Gene3D" id="1.10.238.10">
    <property type="entry name" value="EF-hand"/>
    <property type="match status" value="1"/>
</dbReference>
<dbReference type="PROSITE" id="PS00018">
    <property type="entry name" value="EF_HAND_1"/>
    <property type="match status" value="2"/>
</dbReference>
<dbReference type="GO" id="GO:0048306">
    <property type="term" value="F:calcium-dependent protein binding"/>
    <property type="evidence" value="ECO:0007669"/>
    <property type="project" value="UniProtKB-ARBA"/>
</dbReference>
<evidence type="ECO:0000256" key="2">
    <source>
        <dbReference type="ARBA" id="ARBA00022490"/>
    </source>
</evidence>
<feature type="domain" description="EF-hand" evidence="6">
    <location>
        <begin position="68"/>
        <end position="103"/>
    </location>
</feature>
<protein>
    <recommendedName>
        <fullName evidence="6">EF-hand domain-containing protein</fullName>
    </recommendedName>
</protein>
<dbReference type="CDD" id="cd16180">
    <property type="entry name" value="EFh_PEF_Group_I"/>
    <property type="match status" value="1"/>
</dbReference>
<name>A0AA85J2H3_TRIRE</name>
<evidence type="ECO:0000256" key="4">
    <source>
        <dbReference type="ARBA" id="ARBA00022737"/>
    </source>
</evidence>
<dbReference type="InterPro" id="IPR051426">
    <property type="entry name" value="Peflin/Sorcin_CaBP"/>
</dbReference>
<keyword evidence="4" id="KW-0677">Repeat</keyword>
<sequence length="170" mass="19798">MDRNTLWNIFRKVDKDGSGSISANELQASLSNGLGTMFNLRTVQLMIAMFDRDMNGTISFDEFCNLFKYVQDWQNCFRRYDRDNSGSIDRQEFANALASFGYRLSPQFIQLMLQRFDRNRRGCIAFDDFIYACVCLQTLTGAFRQYDYRMVGQAQFSFEQFLTAAFSVVI</sequence>
<keyword evidence="5" id="KW-0106">Calcium</keyword>
<dbReference type="SMART" id="SM00054">
    <property type="entry name" value="EFh"/>
    <property type="match status" value="4"/>
</dbReference>
<reference evidence="8" key="2">
    <citation type="submission" date="2023-11" db="UniProtKB">
        <authorList>
            <consortium name="WormBaseParasite"/>
        </authorList>
    </citation>
    <scope>IDENTIFICATION</scope>
</reference>
<evidence type="ECO:0000313" key="7">
    <source>
        <dbReference type="Proteomes" id="UP000050795"/>
    </source>
</evidence>
<keyword evidence="2" id="KW-0963">Cytoplasm</keyword>
<reference evidence="7" key="1">
    <citation type="submission" date="2022-06" db="EMBL/GenBank/DDBJ databases">
        <authorList>
            <person name="Berger JAMES D."/>
            <person name="Berger JAMES D."/>
        </authorList>
    </citation>
    <scope>NUCLEOTIDE SEQUENCE [LARGE SCALE GENOMIC DNA]</scope>
</reference>
<organism evidence="7 8">
    <name type="scientific">Trichobilharzia regenti</name>
    <name type="common">Nasal bird schistosome</name>
    <dbReference type="NCBI Taxonomy" id="157069"/>
    <lineage>
        <taxon>Eukaryota</taxon>
        <taxon>Metazoa</taxon>
        <taxon>Spiralia</taxon>
        <taxon>Lophotrochozoa</taxon>
        <taxon>Platyhelminthes</taxon>
        <taxon>Trematoda</taxon>
        <taxon>Digenea</taxon>
        <taxon>Strigeidida</taxon>
        <taxon>Schistosomatoidea</taxon>
        <taxon>Schistosomatidae</taxon>
        <taxon>Trichobilharzia</taxon>
    </lineage>
</organism>
<dbReference type="SUPFAM" id="SSF47473">
    <property type="entry name" value="EF-hand"/>
    <property type="match status" value="1"/>
</dbReference>
<keyword evidence="3" id="KW-0479">Metal-binding</keyword>
<evidence type="ECO:0000256" key="5">
    <source>
        <dbReference type="ARBA" id="ARBA00022837"/>
    </source>
</evidence>
<dbReference type="GO" id="GO:0005509">
    <property type="term" value="F:calcium ion binding"/>
    <property type="evidence" value="ECO:0007669"/>
    <property type="project" value="InterPro"/>
</dbReference>
<dbReference type="PANTHER" id="PTHR46212:SF9">
    <property type="entry name" value="PROGRAMMED CELL DEATH PROTEIN 6"/>
    <property type="match status" value="1"/>
</dbReference>
<evidence type="ECO:0000259" key="6">
    <source>
        <dbReference type="PROSITE" id="PS50222"/>
    </source>
</evidence>
<dbReference type="Pfam" id="PF13499">
    <property type="entry name" value="EF-hand_7"/>
    <property type="match status" value="2"/>
</dbReference>
<accession>A0AA85J2H3</accession>
<dbReference type="PROSITE" id="PS50222">
    <property type="entry name" value="EF_HAND_2"/>
    <property type="match status" value="4"/>
</dbReference>
<feature type="domain" description="EF-hand" evidence="6">
    <location>
        <begin position="38"/>
        <end position="67"/>
    </location>
</feature>
<dbReference type="GO" id="GO:0005737">
    <property type="term" value="C:cytoplasm"/>
    <property type="evidence" value="ECO:0007669"/>
    <property type="project" value="UniProtKB-SubCell"/>
</dbReference>
<keyword evidence="7" id="KW-1185">Reference proteome</keyword>
<dbReference type="WBParaSite" id="TREG1_121240.1">
    <property type="protein sequence ID" value="TREG1_121240.1"/>
    <property type="gene ID" value="TREG1_121240"/>
</dbReference>
<evidence type="ECO:0000313" key="8">
    <source>
        <dbReference type="WBParaSite" id="TREG1_121240.1"/>
    </source>
</evidence>
<dbReference type="GO" id="GO:0043226">
    <property type="term" value="C:organelle"/>
    <property type="evidence" value="ECO:0007669"/>
    <property type="project" value="UniProtKB-ARBA"/>
</dbReference>